<keyword evidence="3" id="KW-0597">Phosphoprotein</keyword>
<feature type="transmembrane region" description="Helical" evidence="7">
    <location>
        <begin position="114"/>
        <end position="138"/>
    </location>
</feature>
<proteinExistence type="inferred from homology"/>
<evidence type="ECO:0000256" key="2">
    <source>
        <dbReference type="ARBA" id="ARBA00005982"/>
    </source>
</evidence>
<dbReference type="Gene3D" id="1.20.1250.20">
    <property type="entry name" value="MFS general substrate transporter like domains"/>
    <property type="match status" value="3"/>
</dbReference>
<feature type="transmembrane region" description="Helical" evidence="7">
    <location>
        <begin position="320"/>
        <end position="339"/>
    </location>
</feature>
<protein>
    <submittedName>
        <fullName evidence="8">Uncharacterized protein</fullName>
    </submittedName>
</protein>
<feature type="transmembrane region" description="Helical" evidence="7">
    <location>
        <begin position="830"/>
        <end position="851"/>
    </location>
</feature>
<name>A0A835DGI2_TETSI</name>
<feature type="transmembrane region" description="Helical" evidence="7">
    <location>
        <begin position="514"/>
        <end position="533"/>
    </location>
</feature>
<evidence type="ECO:0000256" key="5">
    <source>
        <dbReference type="ARBA" id="ARBA00022989"/>
    </source>
</evidence>
<feature type="transmembrane region" description="Helical" evidence="7">
    <location>
        <begin position="219"/>
        <end position="241"/>
    </location>
</feature>
<feature type="transmembrane region" description="Helical" evidence="7">
    <location>
        <begin position="70"/>
        <end position="94"/>
    </location>
</feature>
<feature type="transmembrane region" description="Helical" evidence="7">
    <location>
        <begin position="1088"/>
        <end position="1107"/>
    </location>
</feature>
<dbReference type="PROSITE" id="PS01022">
    <property type="entry name" value="PTR2_1"/>
    <property type="match status" value="2"/>
</dbReference>
<dbReference type="PANTHER" id="PTHR11654">
    <property type="entry name" value="OLIGOPEPTIDE TRANSPORTER-RELATED"/>
    <property type="match status" value="1"/>
</dbReference>
<dbReference type="GO" id="GO:0071916">
    <property type="term" value="F:dipeptide transmembrane transporter activity"/>
    <property type="evidence" value="ECO:0007669"/>
    <property type="project" value="InterPro"/>
</dbReference>
<feature type="transmembrane region" description="Helical" evidence="7">
    <location>
        <begin position="554"/>
        <end position="575"/>
    </location>
</feature>
<dbReference type="AlphaFoldDB" id="A0A835DGI2"/>
<dbReference type="InterPro" id="IPR018456">
    <property type="entry name" value="PTR2_symporter_CS"/>
</dbReference>
<dbReference type="Proteomes" id="UP000655225">
    <property type="component" value="Unassembled WGS sequence"/>
</dbReference>
<feature type="transmembrane region" description="Helical" evidence="7">
    <location>
        <begin position="456"/>
        <end position="478"/>
    </location>
</feature>
<keyword evidence="4 7" id="KW-0812">Transmembrane</keyword>
<feature type="transmembrane region" description="Helical" evidence="7">
    <location>
        <begin position="1036"/>
        <end position="1056"/>
    </location>
</feature>
<feature type="transmembrane region" description="Helical" evidence="7">
    <location>
        <begin position="706"/>
        <end position="726"/>
    </location>
</feature>
<dbReference type="OMA" id="NARIPMS"/>
<evidence type="ECO:0000313" key="8">
    <source>
        <dbReference type="EMBL" id="KAF8403623.1"/>
    </source>
</evidence>
<feature type="transmembrane region" description="Helical" evidence="7">
    <location>
        <begin position="39"/>
        <end position="58"/>
    </location>
</feature>
<feature type="transmembrane region" description="Helical" evidence="7">
    <location>
        <begin position="1163"/>
        <end position="1182"/>
    </location>
</feature>
<dbReference type="InterPro" id="IPR036259">
    <property type="entry name" value="MFS_trans_sf"/>
</dbReference>
<sequence length="1197" mass="132943">MIVAVLVEARRLSLAKEYGLLDQPKATVPMSVWWLLPQYVMVGVSHVFAIVGLQELFYDKMPKQMRSIGIAGYLSVMGVGSLLSSVVISIVQLISTNCGDEWRVDNLSRAHLDYYYWLLTWLNTLALCVCVVIARILYDFNPPRSMNSSLTSPFLNIDDQEHMEVSVQQQSSQGGWRSAIFIIGVEVAERFAFYGMSGNLITYLTNVLHQSTATAAKNVNIWTGVSTLLPLLGAFIADTYLGRFKTILFASLVYVLGLVMLVISVSVAPLRFRSVMFFLSLYMVAVGEGGHQPCVQTFGADQFDQDKPEEKTAKSSFFNWWYFGICGGAAVAMIIVIYLQDNVGWAVGFGVPAAAMMIALVLFVLGRRLYRQEVPIGSPFTRAAQVLVAAFCKRRLTVSQHSHGECSEEGRGRTLTHTNQFKFLDKATFIDDLDASSTTINNWRLCSVNQVEEVKLLLGLIPIWLSCLMYGIVFAQMGTFYTKQGSTMTTTIGSHLLARNITGIPSGITMLQRIGIGIFISMVTMIVAALVEARRLSIARKYGLLDQPMTTVPMSVWWLLPQYVIAGFWDVFAIVGLQELFYDQMPEEMRSIGAAAFLSVLGVGSLLSSAVISIIQLISARFGDEWLGDNLNRAHLDYYYWDGHGKCCEEGKVGDGVRLSFSCLICTTGVEFAERFAFYGMAGNLITYLTNELGESIVMAAKNVNAWFGVSALLPLLGAFVADSYLGRFQAILFASIIYVMGLVMLTVTVTVIPMRFRYFMFFLSIYMAAIGAGGHKPCVQTFGADQFDDEKPEDKKAKSSFFNWWYFGVCGGSSAAMLIVFYIQDNVGWAVGFGIPAVAMVVALLLFLLGRKSYKRVIPRGSPLTRVLQVFVAAYHKRHMTVSMDGHGEYCYEEADQVGEDMKVQPWGRNLTRTNQFKFLDKAAMIDDLDSSSTTKNKWRLCSMNQVEEVKLLLRLIPIWLTSLMYGTVFSQINTFFIKQGSTMNTKITSQFHIPPASLQVSTGLVVIITVPIYDRVFIPVARKITGYPSGITMLQRIGIGIILSVFAMVAAALVEARRVTIAREHGLIDLPHTTVPMTVWWLLPQYVIAGVSDVFAIIGLQELFYDQMPHEMRSMGAAAYLSVLGIGSFISTGIISVIQWISERGGDKWLGNNLNRAHLDYYYWVLAGLSTVSLCGYLVVAKSFVYKRIGGNAML</sequence>
<dbReference type="EMBL" id="JABCRI010000007">
    <property type="protein sequence ID" value="KAF8403623.1"/>
    <property type="molecule type" value="Genomic_DNA"/>
</dbReference>
<evidence type="ECO:0000313" key="9">
    <source>
        <dbReference type="Proteomes" id="UP000655225"/>
    </source>
</evidence>
<evidence type="ECO:0000256" key="6">
    <source>
        <dbReference type="ARBA" id="ARBA00023136"/>
    </source>
</evidence>
<gene>
    <name evidence="8" type="ORF">HHK36_011727</name>
</gene>
<feature type="transmembrane region" description="Helical" evidence="7">
    <location>
        <begin position="595"/>
        <end position="618"/>
    </location>
</feature>
<accession>A0A835DGI2</accession>
<dbReference type="OrthoDB" id="8904098at2759"/>
<comment type="similarity">
    <text evidence="2">Belongs to the major facilitator superfamily. Proton-dependent oligopeptide transporter (POT/PTR) (TC 2.A.17) family.</text>
</comment>
<dbReference type="GO" id="GO:0016020">
    <property type="term" value="C:membrane"/>
    <property type="evidence" value="ECO:0007669"/>
    <property type="project" value="UniProtKB-SubCell"/>
</dbReference>
<feature type="transmembrane region" description="Helical" evidence="7">
    <location>
        <begin position="1119"/>
        <end position="1143"/>
    </location>
</feature>
<evidence type="ECO:0000256" key="3">
    <source>
        <dbReference type="ARBA" id="ARBA00022553"/>
    </source>
</evidence>
<dbReference type="CDD" id="cd17417">
    <property type="entry name" value="MFS_NPF5"/>
    <property type="match status" value="1"/>
</dbReference>
<feature type="transmembrane region" description="Helical" evidence="7">
    <location>
        <begin position="345"/>
        <end position="365"/>
    </location>
</feature>
<comment type="subcellular location">
    <subcellularLocation>
        <location evidence="1">Membrane</location>
        <topology evidence="1">Multi-pass membrane protein</topology>
    </subcellularLocation>
</comment>
<feature type="transmembrane region" description="Helical" evidence="7">
    <location>
        <begin position="994"/>
        <end position="1015"/>
    </location>
</feature>
<dbReference type="InterPro" id="IPR044739">
    <property type="entry name" value="NRT1/PTR"/>
</dbReference>
<keyword evidence="5 7" id="KW-1133">Transmembrane helix</keyword>
<dbReference type="GO" id="GO:0042937">
    <property type="term" value="F:tripeptide transmembrane transporter activity"/>
    <property type="evidence" value="ECO:0007669"/>
    <property type="project" value="InterPro"/>
</dbReference>
<evidence type="ECO:0000256" key="1">
    <source>
        <dbReference type="ARBA" id="ARBA00004141"/>
    </source>
</evidence>
<feature type="transmembrane region" description="Helical" evidence="7">
    <location>
        <begin position="732"/>
        <end position="753"/>
    </location>
</feature>
<feature type="transmembrane region" description="Helical" evidence="7">
    <location>
        <begin position="953"/>
        <end position="974"/>
    </location>
</feature>
<keyword evidence="6 7" id="KW-0472">Membrane</keyword>
<comment type="caution">
    <text evidence="8">The sequence shown here is derived from an EMBL/GenBank/DDBJ whole genome shotgun (WGS) entry which is preliminary data.</text>
</comment>
<evidence type="ECO:0000256" key="7">
    <source>
        <dbReference type="SAM" id="Phobius"/>
    </source>
</evidence>
<dbReference type="InterPro" id="IPR000109">
    <property type="entry name" value="POT_fam"/>
</dbReference>
<dbReference type="SUPFAM" id="SSF103473">
    <property type="entry name" value="MFS general substrate transporter"/>
    <property type="match status" value="3"/>
</dbReference>
<evidence type="ECO:0000256" key="4">
    <source>
        <dbReference type="ARBA" id="ARBA00022692"/>
    </source>
</evidence>
<dbReference type="Pfam" id="PF00854">
    <property type="entry name" value="PTR2"/>
    <property type="match status" value="4"/>
</dbReference>
<reference evidence="8 9" key="1">
    <citation type="submission" date="2020-04" db="EMBL/GenBank/DDBJ databases">
        <title>Plant Genome Project.</title>
        <authorList>
            <person name="Zhang R.-G."/>
        </authorList>
    </citation>
    <scope>NUCLEOTIDE SEQUENCE [LARGE SCALE GENOMIC DNA]</scope>
    <source>
        <strain evidence="8">YNK0</strain>
        <tissue evidence="8">Leaf</tissue>
    </source>
</reference>
<feature type="transmembrane region" description="Helical" evidence="7">
    <location>
        <begin position="247"/>
        <end position="270"/>
    </location>
</feature>
<organism evidence="8 9">
    <name type="scientific">Tetracentron sinense</name>
    <name type="common">Spur-leaf</name>
    <dbReference type="NCBI Taxonomy" id="13715"/>
    <lineage>
        <taxon>Eukaryota</taxon>
        <taxon>Viridiplantae</taxon>
        <taxon>Streptophyta</taxon>
        <taxon>Embryophyta</taxon>
        <taxon>Tracheophyta</taxon>
        <taxon>Spermatophyta</taxon>
        <taxon>Magnoliopsida</taxon>
        <taxon>Trochodendrales</taxon>
        <taxon>Trochodendraceae</taxon>
        <taxon>Tetracentron</taxon>
    </lineage>
</organism>
<feature type="transmembrane region" description="Helical" evidence="7">
    <location>
        <begin position="805"/>
        <end position="824"/>
    </location>
</feature>
<keyword evidence="9" id="KW-1185">Reference proteome</keyword>